<organism evidence="5 6">
    <name type="scientific">Marinobacterium aestuariivivens</name>
    <dbReference type="NCBI Taxonomy" id="1698799"/>
    <lineage>
        <taxon>Bacteria</taxon>
        <taxon>Pseudomonadati</taxon>
        <taxon>Pseudomonadota</taxon>
        <taxon>Gammaproteobacteria</taxon>
        <taxon>Oceanospirillales</taxon>
        <taxon>Oceanospirillaceae</taxon>
        <taxon>Marinobacterium</taxon>
    </lineage>
</organism>
<comment type="subcellular location">
    <subcellularLocation>
        <location evidence="1 4">Cytoplasm</location>
    </subcellularLocation>
</comment>
<accession>A0ABW2A4Y6</accession>
<dbReference type="Pfam" id="PF03927">
    <property type="entry name" value="NapD"/>
    <property type="match status" value="1"/>
</dbReference>
<evidence type="ECO:0000256" key="2">
    <source>
        <dbReference type="ARBA" id="ARBA00022490"/>
    </source>
</evidence>
<comment type="caution">
    <text evidence="5">The sequence shown here is derived from an EMBL/GenBank/DDBJ whole genome shotgun (WGS) entry which is preliminary data.</text>
</comment>
<evidence type="ECO:0000313" key="5">
    <source>
        <dbReference type="EMBL" id="MFC6672452.1"/>
    </source>
</evidence>
<proteinExistence type="inferred from homology"/>
<dbReference type="PANTHER" id="PTHR38603">
    <property type="entry name" value="CHAPERONE NAPD"/>
    <property type="match status" value="1"/>
</dbReference>
<dbReference type="RefSeq" id="WP_379910888.1">
    <property type="nucleotide sequence ID" value="NZ_JBHSWE010000001.1"/>
</dbReference>
<comment type="function">
    <text evidence="4">Chaperone for NapA, the catalytic subunit of the periplasmic nitrate reductase. It binds directly and specifically to the twin-arginine signal peptide of NapA, preventing premature interaction with the Tat translocase and premature export.</text>
</comment>
<dbReference type="Gene3D" id="3.30.70.920">
    <property type="match status" value="1"/>
</dbReference>
<dbReference type="InterPro" id="IPR005623">
    <property type="entry name" value="Chaperone_NapD_NO3_reduct"/>
</dbReference>
<sequence length="104" mass="11406">MTEKLHIVSLIVHLRPQNRAGFRRWADSREGLGIELDSPEGKLVLLAETASSAEINALLEQLQARPGVLNAVLVYHEELDASTCGEAMLRDDGETDLIKIVGET</sequence>
<evidence type="ECO:0000313" key="6">
    <source>
        <dbReference type="Proteomes" id="UP001596422"/>
    </source>
</evidence>
<evidence type="ECO:0000256" key="3">
    <source>
        <dbReference type="ARBA" id="ARBA00023186"/>
    </source>
</evidence>
<name>A0ABW2A4Y6_9GAMM</name>
<dbReference type="Proteomes" id="UP001596422">
    <property type="component" value="Unassembled WGS sequence"/>
</dbReference>
<dbReference type="EMBL" id="JBHSWE010000001">
    <property type="protein sequence ID" value="MFC6672452.1"/>
    <property type="molecule type" value="Genomic_DNA"/>
</dbReference>
<evidence type="ECO:0000256" key="4">
    <source>
        <dbReference type="HAMAP-Rule" id="MF_02200"/>
    </source>
</evidence>
<keyword evidence="3 4" id="KW-0143">Chaperone</keyword>
<comment type="similarity">
    <text evidence="4">Belongs to the NapD family.</text>
</comment>
<dbReference type="PANTHER" id="PTHR38603:SF1">
    <property type="entry name" value="CHAPERONE NAPD"/>
    <property type="match status" value="1"/>
</dbReference>
<protein>
    <recommendedName>
        <fullName evidence="4">Chaperone NapD</fullName>
    </recommendedName>
    <alternativeName>
        <fullName evidence="4">NapA signal peptide-binding chaperone NapD</fullName>
    </alternativeName>
</protein>
<keyword evidence="6" id="KW-1185">Reference proteome</keyword>
<reference evidence="6" key="1">
    <citation type="journal article" date="2019" name="Int. J. Syst. Evol. Microbiol.">
        <title>The Global Catalogue of Microorganisms (GCM) 10K type strain sequencing project: providing services to taxonomists for standard genome sequencing and annotation.</title>
        <authorList>
            <consortium name="The Broad Institute Genomics Platform"/>
            <consortium name="The Broad Institute Genome Sequencing Center for Infectious Disease"/>
            <person name="Wu L."/>
            <person name="Ma J."/>
        </authorList>
    </citation>
    <scope>NUCLEOTIDE SEQUENCE [LARGE SCALE GENOMIC DNA]</scope>
    <source>
        <strain evidence="6">NBRC 111756</strain>
    </source>
</reference>
<evidence type="ECO:0000256" key="1">
    <source>
        <dbReference type="ARBA" id="ARBA00004496"/>
    </source>
</evidence>
<comment type="subunit">
    <text evidence="4">Interacts with the cytoplasmic NapA precursor.</text>
</comment>
<keyword evidence="2 4" id="KW-0963">Cytoplasm</keyword>
<dbReference type="HAMAP" id="MF_02200">
    <property type="entry name" value="NapD"/>
    <property type="match status" value="1"/>
</dbReference>
<gene>
    <name evidence="4" type="primary">napD</name>
    <name evidence="5" type="ORF">ACFQDL_22085</name>
</gene>